<evidence type="ECO:0000256" key="1">
    <source>
        <dbReference type="SAM" id="MobiDB-lite"/>
    </source>
</evidence>
<feature type="compositionally biased region" description="Polar residues" evidence="1">
    <location>
        <begin position="10"/>
        <end position="30"/>
    </location>
</feature>
<feature type="region of interest" description="Disordered" evidence="1">
    <location>
        <begin position="1"/>
        <end position="73"/>
    </location>
</feature>
<dbReference type="AlphaFoldDB" id="A0A6L2NTC5"/>
<dbReference type="EMBL" id="BKCJ010009956">
    <property type="protein sequence ID" value="GEU89400.1"/>
    <property type="molecule type" value="Genomic_DNA"/>
</dbReference>
<comment type="caution">
    <text evidence="2">The sequence shown here is derived from an EMBL/GenBank/DDBJ whole genome shotgun (WGS) entry which is preliminary data.</text>
</comment>
<accession>A0A6L2NTC5</accession>
<proteinExistence type="predicted"/>
<gene>
    <name evidence="2" type="ORF">Tci_061378</name>
</gene>
<organism evidence="2">
    <name type="scientific">Tanacetum cinerariifolium</name>
    <name type="common">Dalmatian daisy</name>
    <name type="synonym">Chrysanthemum cinerariifolium</name>
    <dbReference type="NCBI Taxonomy" id="118510"/>
    <lineage>
        <taxon>Eukaryota</taxon>
        <taxon>Viridiplantae</taxon>
        <taxon>Streptophyta</taxon>
        <taxon>Embryophyta</taxon>
        <taxon>Tracheophyta</taxon>
        <taxon>Spermatophyta</taxon>
        <taxon>Magnoliopsida</taxon>
        <taxon>eudicotyledons</taxon>
        <taxon>Gunneridae</taxon>
        <taxon>Pentapetalae</taxon>
        <taxon>asterids</taxon>
        <taxon>campanulids</taxon>
        <taxon>Asterales</taxon>
        <taxon>Asteraceae</taxon>
        <taxon>Asteroideae</taxon>
        <taxon>Anthemideae</taxon>
        <taxon>Anthemidinae</taxon>
        <taxon>Tanacetum</taxon>
    </lineage>
</organism>
<protein>
    <submittedName>
        <fullName evidence="2">Uncharacterized protein</fullName>
    </submittedName>
</protein>
<reference evidence="2" key="1">
    <citation type="journal article" date="2019" name="Sci. Rep.">
        <title>Draft genome of Tanacetum cinerariifolium, the natural source of mosquito coil.</title>
        <authorList>
            <person name="Yamashiro T."/>
            <person name="Shiraishi A."/>
            <person name="Satake H."/>
            <person name="Nakayama K."/>
        </authorList>
    </citation>
    <scope>NUCLEOTIDE SEQUENCE</scope>
</reference>
<evidence type="ECO:0000313" key="2">
    <source>
        <dbReference type="EMBL" id="GEU89400.1"/>
    </source>
</evidence>
<name>A0A6L2NTC5_TANCI</name>
<feature type="non-terminal residue" evidence="2">
    <location>
        <position position="1"/>
    </location>
</feature>
<sequence length="459" mass="51438">GGDSLVRAATTASLDAQQDNSNIAKTQSKAILNEPNPQGKGSGSGLGCQETIEGAMAQIRPEGAPIQSSGLLLSTSNTVRSGEDRMEHEIELTDHRHSLGRRTVSKQGRKNLKSQQKFQDIDDLVDEGMNFVLDKDADKTKEFNLDVDIEVIVTDKGSGEKGGSTAETVSTVRPDISAARPEVSTAKPKTPPTTTTLFDDEDVIIADTLVKIKSQKAKEKGVAFKDIDDSARPIRSITTLQPFPTIDPKDKVKGRFTLAQLKSMSFEEIQKLYTREHKWVDAFVPIGSEEDEKRVGSRNKRAPDDDKAINYETLDVKNPIVKALGTKEAGDVHVYKLSSLDGSYRHFSTFSRMLEVLDRQDVLDLHKIVMERFPANDPEGYDLILWGDLKTLMESSKDDEIWRNQQDWKLLSWKLYETYGVHTFMLDDSLVSINMFVDKRYPLTKEIVKKMLSWRLEGN</sequence>